<evidence type="ECO:0000259" key="5">
    <source>
        <dbReference type="PROSITE" id="PS01124"/>
    </source>
</evidence>
<keyword evidence="2" id="KW-0238">DNA-binding</keyword>
<evidence type="ECO:0000256" key="4">
    <source>
        <dbReference type="SAM" id="MobiDB-lite"/>
    </source>
</evidence>
<gene>
    <name evidence="6" type="ORF">I596_3738</name>
</gene>
<dbReference type="PANTHER" id="PTHR46796:SF7">
    <property type="entry name" value="ARAC FAMILY TRANSCRIPTIONAL REGULATOR"/>
    <property type="match status" value="1"/>
</dbReference>
<dbReference type="PROSITE" id="PS00041">
    <property type="entry name" value="HTH_ARAC_FAMILY_1"/>
    <property type="match status" value="1"/>
</dbReference>
<evidence type="ECO:0000256" key="1">
    <source>
        <dbReference type="ARBA" id="ARBA00023015"/>
    </source>
</evidence>
<feature type="compositionally biased region" description="Basic and acidic residues" evidence="4">
    <location>
        <begin position="307"/>
        <end position="316"/>
    </location>
</feature>
<dbReference type="SMART" id="SM00342">
    <property type="entry name" value="HTH_ARAC"/>
    <property type="match status" value="1"/>
</dbReference>
<proteinExistence type="predicted"/>
<dbReference type="STRING" id="1300342.I596_3738"/>
<dbReference type="RefSeq" id="WP_067650940.1">
    <property type="nucleotide sequence ID" value="NZ_CP015249.1"/>
</dbReference>
<dbReference type="AlphaFoldDB" id="A0A160DYZ8"/>
<keyword evidence="1" id="KW-0805">Transcription regulation</keyword>
<name>A0A160DYZ8_9GAMM</name>
<protein>
    <submittedName>
        <fullName evidence="6">Transcriptional regulator, AraC family protein</fullName>
    </submittedName>
</protein>
<evidence type="ECO:0000313" key="6">
    <source>
        <dbReference type="EMBL" id="ANB19721.1"/>
    </source>
</evidence>
<dbReference type="InterPro" id="IPR018062">
    <property type="entry name" value="HTH_AraC-typ_CS"/>
</dbReference>
<feature type="region of interest" description="Disordered" evidence="4">
    <location>
        <begin position="281"/>
        <end position="316"/>
    </location>
</feature>
<evidence type="ECO:0000256" key="2">
    <source>
        <dbReference type="ARBA" id="ARBA00023125"/>
    </source>
</evidence>
<keyword evidence="7" id="KW-1185">Reference proteome</keyword>
<feature type="domain" description="HTH araC/xylS-type" evidence="5">
    <location>
        <begin position="176"/>
        <end position="274"/>
    </location>
</feature>
<accession>A0A160DYZ8</accession>
<dbReference type="OrthoDB" id="6053579at2"/>
<reference evidence="6 7" key="1">
    <citation type="submission" date="2016-04" db="EMBL/GenBank/DDBJ databases">
        <title>Complete genome sequence of Dokdonella koreensis DS-123T.</title>
        <authorList>
            <person name="Kim J.F."/>
            <person name="Lee H."/>
            <person name="Kwak M.-J."/>
        </authorList>
    </citation>
    <scope>NUCLEOTIDE SEQUENCE [LARGE SCALE GENOMIC DNA]</scope>
    <source>
        <strain evidence="6 7">DS-123</strain>
    </source>
</reference>
<dbReference type="InterPro" id="IPR018060">
    <property type="entry name" value="HTH_AraC"/>
</dbReference>
<dbReference type="Gene3D" id="1.10.10.60">
    <property type="entry name" value="Homeodomain-like"/>
    <property type="match status" value="1"/>
</dbReference>
<feature type="compositionally biased region" description="Low complexity" evidence="4">
    <location>
        <begin position="291"/>
        <end position="302"/>
    </location>
</feature>
<evidence type="ECO:0000313" key="7">
    <source>
        <dbReference type="Proteomes" id="UP000076830"/>
    </source>
</evidence>
<evidence type="ECO:0000256" key="3">
    <source>
        <dbReference type="ARBA" id="ARBA00023163"/>
    </source>
</evidence>
<keyword evidence="3" id="KW-0804">Transcription</keyword>
<dbReference type="KEGG" id="dko:I596_3738"/>
<dbReference type="InterPro" id="IPR009057">
    <property type="entry name" value="Homeodomain-like_sf"/>
</dbReference>
<dbReference type="EMBL" id="CP015249">
    <property type="protein sequence ID" value="ANB19721.1"/>
    <property type="molecule type" value="Genomic_DNA"/>
</dbReference>
<dbReference type="PANTHER" id="PTHR46796">
    <property type="entry name" value="HTH-TYPE TRANSCRIPTIONAL ACTIVATOR RHAS-RELATED"/>
    <property type="match status" value="1"/>
</dbReference>
<dbReference type="SUPFAM" id="SSF46689">
    <property type="entry name" value="Homeodomain-like"/>
    <property type="match status" value="2"/>
</dbReference>
<sequence length="316" mass="34206">MFASHHAPSGASRPPGAAAAFECRYQAGSADWIGGPGLALVAGFEGITRIRTAEGQWSLAAGQVHVVEGPLVVFADRGDRPAWGVVAGTAAEWGTALGELGIPAARRFVPPGEYRLEPVQLDRLRALCLLAGRVSTHRALGILDDFGRWHRAVLEQIDRCPGRSLGQRRRVHARLQRARNLLRARCTQGYPTRHAASVVGYTVGHFQRIFHRVFGETVQGFVLRQRLEVARHLLETSQLSVGDVGLAAGFESRWAFARQFRHRFGATAGAFRRNALACADATAQRPPPGSAPAAPRTAARVPNVSRYPDDARLPAA</sequence>
<dbReference type="InterPro" id="IPR050204">
    <property type="entry name" value="AraC_XylS_family_regulators"/>
</dbReference>
<dbReference type="GO" id="GO:0043565">
    <property type="term" value="F:sequence-specific DNA binding"/>
    <property type="evidence" value="ECO:0007669"/>
    <property type="project" value="InterPro"/>
</dbReference>
<dbReference type="GO" id="GO:0003700">
    <property type="term" value="F:DNA-binding transcription factor activity"/>
    <property type="evidence" value="ECO:0007669"/>
    <property type="project" value="InterPro"/>
</dbReference>
<organism evidence="6 7">
    <name type="scientific">Dokdonella koreensis DS-123</name>
    <dbReference type="NCBI Taxonomy" id="1300342"/>
    <lineage>
        <taxon>Bacteria</taxon>
        <taxon>Pseudomonadati</taxon>
        <taxon>Pseudomonadota</taxon>
        <taxon>Gammaproteobacteria</taxon>
        <taxon>Lysobacterales</taxon>
        <taxon>Rhodanobacteraceae</taxon>
        <taxon>Dokdonella</taxon>
    </lineage>
</organism>
<dbReference type="Proteomes" id="UP000076830">
    <property type="component" value="Chromosome"/>
</dbReference>
<dbReference type="Pfam" id="PF12833">
    <property type="entry name" value="HTH_18"/>
    <property type="match status" value="1"/>
</dbReference>
<dbReference type="PROSITE" id="PS01124">
    <property type="entry name" value="HTH_ARAC_FAMILY_2"/>
    <property type="match status" value="1"/>
</dbReference>